<organism evidence="1 2">
    <name type="scientific">Gossypium arboreum</name>
    <name type="common">Tree cotton</name>
    <name type="synonym">Gossypium nanking</name>
    <dbReference type="NCBI Taxonomy" id="29729"/>
    <lineage>
        <taxon>Eukaryota</taxon>
        <taxon>Viridiplantae</taxon>
        <taxon>Streptophyta</taxon>
        <taxon>Embryophyta</taxon>
        <taxon>Tracheophyta</taxon>
        <taxon>Spermatophyta</taxon>
        <taxon>Magnoliopsida</taxon>
        <taxon>eudicotyledons</taxon>
        <taxon>Gunneridae</taxon>
        <taxon>Pentapetalae</taxon>
        <taxon>rosids</taxon>
        <taxon>malvids</taxon>
        <taxon>Malvales</taxon>
        <taxon>Malvaceae</taxon>
        <taxon>Malvoideae</taxon>
        <taxon>Gossypium</taxon>
    </lineage>
</organism>
<dbReference type="AlphaFoldDB" id="A0A0B0NNM7"/>
<evidence type="ECO:0000313" key="2">
    <source>
        <dbReference type="Proteomes" id="UP000032142"/>
    </source>
</evidence>
<accession>A0A0B0NNM7</accession>
<reference evidence="2" key="1">
    <citation type="submission" date="2014-09" db="EMBL/GenBank/DDBJ databases">
        <authorList>
            <person name="Mudge J."/>
            <person name="Ramaraj T."/>
            <person name="Lindquist I.E."/>
            <person name="Bharti A.K."/>
            <person name="Sundararajan A."/>
            <person name="Cameron C.T."/>
            <person name="Woodward J.E."/>
            <person name="May G.D."/>
            <person name="Brubaker C."/>
            <person name="Broadhvest J."/>
            <person name="Wilkins T.A."/>
        </authorList>
    </citation>
    <scope>NUCLEOTIDE SEQUENCE</scope>
    <source>
        <strain evidence="2">cv. AKA8401</strain>
    </source>
</reference>
<protein>
    <submittedName>
        <fullName evidence="1">Uncharacterized protein</fullName>
    </submittedName>
</protein>
<keyword evidence="2" id="KW-1185">Reference proteome</keyword>
<dbReference type="EMBL" id="KN399478">
    <property type="protein sequence ID" value="KHG13389.1"/>
    <property type="molecule type" value="Genomic_DNA"/>
</dbReference>
<dbReference type="Proteomes" id="UP000032142">
    <property type="component" value="Unassembled WGS sequence"/>
</dbReference>
<proteinExistence type="predicted"/>
<name>A0A0B0NNM7_GOSAR</name>
<sequence>METFELQPVTDLFSTHV</sequence>
<gene>
    <name evidence="1" type="ORF">F383_17968</name>
</gene>
<evidence type="ECO:0000313" key="1">
    <source>
        <dbReference type="EMBL" id="KHG13389.1"/>
    </source>
</evidence>